<keyword evidence="1" id="KW-0732">Signal</keyword>
<feature type="signal peptide" evidence="1">
    <location>
        <begin position="1"/>
        <end position="21"/>
    </location>
</feature>
<evidence type="ECO:0000313" key="3">
    <source>
        <dbReference type="Proteomes" id="UP001207228"/>
    </source>
</evidence>
<feature type="chain" id="PRO_5045760428" evidence="1">
    <location>
        <begin position="22"/>
        <end position="383"/>
    </location>
</feature>
<accession>A0ABT3RB11</accession>
<name>A0ABT3RB11_9BACT</name>
<dbReference type="EMBL" id="JAPFQO010000001">
    <property type="protein sequence ID" value="MCX2738562.1"/>
    <property type="molecule type" value="Genomic_DNA"/>
</dbReference>
<comment type="caution">
    <text evidence="2">The sequence shown here is derived from an EMBL/GenBank/DDBJ whole genome shotgun (WGS) entry which is preliminary data.</text>
</comment>
<reference evidence="2 3" key="1">
    <citation type="submission" date="2022-11" db="EMBL/GenBank/DDBJ databases">
        <title>The characterization of three novel Bacteroidetes species and genomic analysis of their roles in tidal elemental geochemical cycles.</title>
        <authorList>
            <person name="Ma K.-J."/>
        </authorList>
    </citation>
    <scope>NUCLEOTIDE SEQUENCE [LARGE SCALE GENOMIC DNA]</scope>
    <source>
        <strain evidence="2 3">M82</strain>
    </source>
</reference>
<evidence type="ECO:0000313" key="2">
    <source>
        <dbReference type="EMBL" id="MCX2738562.1"/>
    </source>
</evidence>
<keyword evidence="3" id="KW-1185">Reference proteome</keyword>
<sequence>MRFLKVFFLLILLIVSQFAKAQLNNRALLQQEPVQELNANDIRIEVQALGFLKNNEYFNKIADGYTLFGYQLNPKLTYQPTGNVRVESGLLLWKDFGASGYEDITPTFTIKVQRERWQLLFGTLEGNLNHGYIEPIYDFERLILNRLENGVQYKLNTHRLRLDAWADWVNMLYRGEDDQEQVNGGAAMAILLLAQEGKGNLGDSLYLTLPLQFTAQHKGGQIDASDLPLTTVANAAIGLELEKKYNRRVLHRLYTKNYLVGFKDLSNERQLPYEQGHGLYFNIGADTKYQDVMLSYWRGDGYIAELGGKLYQSASTTFKNPGYLEEERELLILRLMKDIELVDDLSLTLRLEPLWDFNNPKLEFSSGFYLNFNTDFFLAKVKR</sequence>
<evidence type="ECO:0000256" key="1">
    <source>
        <dbReference type="SAM" id="SignalP"/>
    </source>
</evidence>
<protein>
    <submittedName>
        <fullName evidence="2">Uncharacterized protein</fullName>
    </submittedName>
</protein>
<dbReference type="RefSeq" id="WP_266050620.1">
    <property type="nucleotide sequence ID" value="NZ_JAPFQO010000001.1"/>
</dbReference>
<gene>
    <name evidence="2" type="ORF">OO017_01270</name>
</gene>
<organism evidence="2 3">
    <name type="scientific">Pontibacter anaerobius</name>
    <dbReference type="NCBI Taxonomy" id="2993940"/>
    <lineage>
        <taxon>Bacteria</taxon>
        <taxon>Pseudomonadati</taxon>
        <taxon>Bacteroidota</taxon>
        <taxon>Cytophagia</taxon>
        <taxon>Cytophagales</taxon>
        <taxon>Hymenobacteraceae</taxon>
        <taxon>Pontibacter</taxon>
    </lineage>
</organism>
<proteinExistence type="predicted"/>
<dbReference type="Proteomes" id="UP001207228">
    <property type="component" value="Unassembled WGS sequence"/>
</dbReference>